<reference evidence="3" key="1">
    <citation type="submission" date="2016-04" db="EMBL/GenBank/DDBJ databases">
        <authorList>
            <person name="Evans L.H."/>
            <person name="Alamgir A."/>
            <person name="Owens N."/>
            <person name="Weber N.D."/>
            <person name="Virtaneva K."/>
            <person name="Barbian K."/>
            <person name="Babar A."/>
            <person name="Rosenke K."/>
        </authorList>
    </citation>
    <scope>NUCLEOTIDE SEQUENCE [LARGE SCALE GENOMIC DNA]</scope>
    <source>
        <strain evidence="3">CBS 101.48</strain>
    </source>
</reference>
<dbReference type="PANTHER" id="PTHR23509">
    <property type="entry name" value="PA-PL1 PHOSPHOLIPASE FAMILY"/>
    <property type="match status" value="1"/>
</dbReference>
<keyword evidence="4" id="KW-1185">Reference proteome</keyword>
<feature type="region of interest" description="Disordered" evidence="1">
    <location>
        <begin position="488"/>
        <end position="514"/>
    </location>
</feature>
<sequence>MFFEATYLPSPQFSAESLDDSQIPEILSPSEEIRPPPQMDNTEERHDEQEPSEETPVNHLVFVIHGIGQQTEQYGHFYEHVESLQETTRQVLQAKVPDHNVRIELIPIEWHRHIHDQVDPILNKITLKSIPTIRLIENDYLADVLFYFSKDRGQSIIDNVTRLFNTSYHNFMEKHPDFEGKIVILGYSLGGILTWDILSHQREPNSEAEQLDYNKLDVIYQQLDFKPNYFFTLGSPIGAVLTFRNQSPVTYHPDYDIVFENLFHPFDPLAYRIEPLYDDYYTDQPAVLVDRSAPLGPSFSFPSLPSLPGLGLFSFFSWKMSSSGPDNAANDNSNSETTNTANIENSLPTKNKDTPRSNSTKSPSLASDSDPASAHASQRSITATTVTNATATLTATMEGDDQQQGKSIMNSLLQYFGKGRRGSKDSGNHQRSASHSRPDSATASTTSDTYEGDHDHDLLEQQTSQDATHGIITWDPLQEQRHAALSLDSTPQTPNWHGQESDDNGTNSGNMFHSKDVMAPLTSSTSTSTNATINSEKRPLHLQRAKTYCAQGIIDSTNGDGDTKESIFFYEIDKGAFTAVTTDKKEATPSDTHNDDKPPHTELRHLVEVLGIDGVRMDSFERAKANFPGSSKISGNPIEQEERRSLDPTNDNNTDKRKNGPLNQAKEVLQEGVAAYTTTPEDITHQTTIDTDKDVMEKDDDAKNHPIDETANDSEDDIKAKEEARIQQEALEHLPGKRRMDFALQPDGFMSMIANEYIVGLRAHFSYWTSKDLMIV</sequence>
<dbReference type="PROSITE" id="PS51043">
    <property type="entry name" value="DDHD"/>
    <property type="match status" value="1"/>
</dbReference>
<accession>A0A163K7T9</accession>
<feature type="region of interest" description="Disordered" evidence="1">
    <location>
        <begin position="325"/>
        <end position="383"/>
    </location>
</feature>
<evidence type="ECO:0000256" key="1">
    <source>
        <dbReference type="SAM" id="MobiDB-lite"/>
    </source>
</evidence>
<dbReference type="OrthoDB" id="431378at2759"/>
<feature type="region of interest" description="Disordered" evidence="1">
    <location>
        <begin position="417"/>
        <end position="454"/>
    </location>
</feature>
<dbReference type="OMA" id="YGHFYEH"/>
<gene>
    <name evidence="3" type="primary">ABSGL_14390.1 scaffold 14479</name>
</gene>
<dbReference type="Pfam" id="PF02862">
    <property type="entry name" value="DDHD"/>
    <property type="match status" value="1"/>
</dbReference>
<dbReference type="InterPro" id="IPR058055">
    <property type="entry name" value="PA-PLA1"/>
</dbReference>
<dbReference type="STRING" id="4829.A0A163K7T9"/>
<dbReference type="SMART" id="SM01127">
    <property type="entry name" value="DDHD"/>
    <property type="match status" value="1"/>
</dbReference>
<feature type="region of interest" description="Disordered" evidence="1">
    <location>
        <begin position="682"/>
        <end position="717"/>
    </location>
</feature>
<dbReference type="InterPro" id="IPR029058">
    <property type="entry name" value="AB_hydrolase_fold"/>
</dbReference>
<dbReference type="PANTHER" id="PTHR23509:SF10">
    <property type="entry name" value="LD21067P"/>
    <property type="match status" value="1"/>
</dbReference>
<dbReference type="Proteomes" id="UP000078561">
    <property type="component" value="Unassembled WGS sequence"/>
</dbReference>
<evidence type="ECO:0000259" key="2">
    <source>
        <dbReference type="PROSITE" id="PS51043"/>
    </source>
</evidence>
<feature type="region of interest" description="Disordered" evidence="1">
    <location>
        <begin position="626"/>
        <end position="666"/>
    </location>
</feature>
<feature type="compositionally biased region" description="Low complexity" evidence="1">
    <location>
        <begin position="439"/>
        <end position="449"/>
    </location>
</feature>
<dbReference type="GO" id="GO:0005737">
    <property type="term" value="C:cytoplasm"/>
    <property type="evidence" value="ECO:0007669"/>
    <property type="project" value="TreeGrafter"/>
</dbReference>
<organism evidence="3">
    <name type="scientific">Absidia glauca</name>
    <name type="common">Pin mould</name>
    <dbReference type="NCBI Taxonomy" id="4829"/>
    <lineage>
        <taxon>Eukaryota</taxon>
        <taxon>Fungi</taxon>
        <taxon>Fungi incertae sedis</taxon>
        <taxon>Mucoromycota</taxon>
        <taxon>Mucoromycotina</taxon>
        <taxon>Mucoromycetes</taxon>
        <taxon>Mucorales</taxon>
        <taxon>Cunninghamellaceae</taxon>
        <taxon>Absidia</taxon>
    </lineage>
</organism>
<feature type="compositionally biased region" description="Polar residues" evidence="1">
    <location>
        <begin position="488"/>
        <end position="511"/>
    </location>
</feature>
<dbReference type="AlphaFoldDB" id="A0A163K7T9"/>
<feature type="compositionally biased region" description="Polar residues" evidence="1">
    <location>
        <begin position="325"/>
        <end position="349"/>
    </location>
</feature>
<dbReference type="GO" id="GO:0004620">
    <property type="term" value="F:phospholipase activity"/>
    <property type="evidence" value="ECO:0007669"/>
    <property type="project" value="TreeGrafter"/>
</dbReference>
<feature type="domain" description="DDHD" evidence="2">
    <location>
        <begin position="223"/>
        <end position="776"/>
    </location>
</feature>
<evidence type="ECO:0000313" key="3">
    <source>
        <dbReference type="EMBL" id="SAM08726.1"/>
    </source>
</evidence>
<feature type="compositionally biased region" description="Low complexity" evidence="1">
    <location>
        <begin position="362"/>
        <end position="383"/>
    </location>
</feature>
<dbReference type="InParanoid" id="A0A163K7T9"/>
<dbReference type="SUPFAM" id="SSF53474">
    <property type="entry name" value="alpha/beta-Hydrolases"/>
    <property type="match status" value="1"/>
</dbReference>
<feature type="compositionally biased region" description="Basic and acidic residues" evidence="1">
    <location>
        <begin position="690"/>
        <end position="708"/>
    </location>
</feature>
<name>A0A163K7T9_ABSGL</name>
<protein>
    <recommendedName>
        <fullName evidence="2">DDHD domain-containing protein</fullName>
    </recommendedName>
</protein>
<dbReference type="EMBL" id="LT554918">
    <property type="protein sequence ID" value="SAM08726.1"/>
    <property type="molecule type" value="Genomic_DNA"/>
</dbReference>
<evidence type="ECO:0000313" key="4">
    <source>
        <dbReference type="Proteomes" id="UP000078561"/>
    </source>
</evidence>
<feature type="region of interest" description="Disordered" evidence="1">
    <location>
        <begin position="8"/>
        <end position="55"/>
    </location>
</feature>
<proteinExistence type="predicted"/>
<dbReference type="InterPro" id="IPR004177">
    <property type="entry name" value="DDHD_dom"/>
</dbReference>
<dbReference type="GO" id="GO:0046872">
    <property type="term" value="F:metal ion binding"/>
    <property type="evidence" value="ECO:0007669"/>
    <property type="project" value="InterPro"/>
</dbReference>